<dbReference type="PANTHER" id="PTHR13582">
    <property type="entry name" value="M-PHASE PHOSPHOPROTEIN 6"/>
    <property type="match status" value="1"/>
</dbReference>
<accession>A0AAW2E0D0</accession>
<dbReference type="PANTHER" id="PTHR13582:SF0">
    <property type="entry name" value="M-PHASE PHOSPHOPROTEIN 6"/>
    <property type="match status" value="1"/>
</dbReference>
<dbReference type="GO" id="GO:0000460">
    <property type="term" value="P:maturation of 5.8S rRNA"/>
    <property type="evidence" value="ECO:0007669"/>
    <property type="project" value="TreeGrafter"/>
</dbReference>
<sequence>MAKRKLSSTLRNLKFMQRAALREENTKKDEDVKPDGNFCSPSTFNRKCVVIMEGDPHSGAIKGRMSFQSFNPSIDKLNEAASNPVSATSTGGQSGGISLSKFLVYSSEVTSILGYNQQLLTLLEVANDSKWRECGIACNKLPPWFLLLDITLLLVFLILGYLVCSGFLLARCQTVQNLPYWLVW</sequence>
<evidence type="ECO:0000313" key="4">
    <source>
        <dbReference type="Proteomes" id="UP001459277"/>
    </source>
</evidence>
<evidence type="ECO:0000256" key="1">
    <source>
        <dbReference type="SAM" id="Phobius"/>
    </source>
</evidence>
<organism evidence="3 4">
    <name type="scientific">Lithocarpus litseifolius</name>
    <dbReference type="NCBI Taxonomy" id="425828"/>
    <lineage>
        <taxon>Eukaryota</taxon>
        <taxon>Viridiplantae</taxon>
        <taxon>Streptophyta</taxon>
        <taxon>Embryophyta</taxon>
        <taxon>Tracheophyta</taxon>
        <taxon>Spermatophyta</taxon>
        <taxon>Magnoliopsida</taxon>
        <taxon>eudicotyledons</taxon>
        <taxon>Gunneridae</taxon>
        <taxon>Pentapetalae</taxon>
        <taxon>rosids</taxon>
        <taxon>fabids</taxon>
        <taxon>Fagales</taxon>
        <taxon>Fagaceae</taxon>
        <taxon>Lithocarpus</taxon>
    </lineage>
</organism>
<feature type="transmembrane region" description="Helical" evidence="1">
    <location>
        <begin position="144"/>
        <end position="170"/>
    </location>
</feature>
<proteinExistence type="predicted"/>
<keyword evidence="1" id="KW-0812">Transmembrane</keyword>
<dbReference type="EMBL" id="JAZDWU010000001">
    <property type="protein sequence ID" value="KAL0015144.1"/>
    <property type="molecule type" value="Genomic_DNA"/>
</dbReference>
<keyword evidence="4" id="KW-1185">Reference proteome</keyword>
<dbReference type="InterPro" id="IPR010658">
    <property type="entry name" value="Nodulin-like"/>
</dbReference>
<comment type="caution">
    <text evidence="3">The sequence shown here is derived from an EMBL/GenBank/DDBJ whole genome shotgun (WGS) entry which is preliminary data.</text>
</comment>
<keyword evidence="1" id="KW-1133">Transmembrane helix</keyword>
<protein>
    <recommendedName>
        <fullName evidence="2">Nodulin-like domain-containing protein</fullName>
    </recommendedName>
</protein>
<reference evidence="3 4" key="1">
    <citation type="submission" date="2024-01" db="EMBL/GenBank/DDBJ databases">
        <title>A telomere-to-telomere, gap-free genome of sweet tea (Lithocarpus litseifolius).</title>
        <authorList>
            <person name="Zhou J."/>
        </authorList>
    </citation>
    <scope>NUCLEOTIDE SEQUENCE [LARGE SCALE GENOMIC DNA]</scope>
    <source>
        <strain evidence="3">Zhou-2022a</strain>
        <tissue evidence="3">Leaf</tissue>
    </source>
</reference>
<name>A0AAW2E0D0_9ROSI</name>
<keyword evidence="1" id="KW-0472">Membrane</keyword>
<dbReference type="Pfam" id="PF10175">
    <property type="entry name" value="MPP6"/>
    <property type="match status" value="1"/>
</dbReference>
<dbReference type="AlphaFoldDB" id="A0AAW2E0D0"/>
<dbReference type="InterPro" id="IPR019324">
    <property type="entry name" value="MPP6"/>
</dbReference>
<dbReference type="Proteomes" id="UP001459277">
    <property type="component" value="Unassembled WGS sequence"/>
</dbReference>
<evidence type="ECO:0000313" key="3">
    <source>
        <dbReference type="EMBL" id="KAL0015144.1"/>
    </source>
</evidence>
<evidence type="ECO:0000259" key="2">
    <source>
        <dbReference type="Pfam" id="PF06813"/>
    </source>
</evidence>
<dbReference type="Pfam" id="PF06813">
    <property type="entry name" value="Nodulin-like"/>
    <property type="match status" value="1"/>
</dbReference>
<gene>
    <name evidence="3" type="ORF">SO802_002213</name>
</gene>
<feature type="domain" description="Nodulin-like" evidence="2">
    <location>
        <begin position="100"/>
        <end position="184"/>
    </location>
</feature>